<dbReference type="Proteomes" id="UP000297245">
    <property type="component" value="Unassembled WGS sequence"/>
</dbReference>
<feature type="compositionally biased region" description="Low complexity" evidence="1">
    <location>
        <begin position="48"/>
        <end position="75"/>
    </location>
</feature>
<feature type="compositionally biased region" description="Basic and acidic residues" evidence="1">
    <location>
        <begin position="391"/>
        <end position="408"/>
    </location>
</feature>
<gene>
    <name evidence="3" type="ORF">K435DRAFT_961576</name>
</gene>
<evidence type="ECO:0000256" key="1">
    <source>
        <dbReference type="SAM" id="MobiDB-lite"/>
    </source>
</evidence>
<name>A0A4S8MPD2_DENBC</name>
<evidence type="ECO:0000256" key="2">
    <source>
        <dbReference type="SAM" id="Phobius"/>
    </source>
</evidence>
<protein>
    <submittedName>
        <fullName evidence="3">Uncharacterized protein</fullName>
    </submittedName>
</protein>
<feature type="region of interest" description="Disordered" evidence="1">
    <location>
        <begin position="391"/>
        <end position="424"/>
    </location>
</feature>
<feature type="region of interest" description="Disordered" evidence="1">
    <location>
        <begin position="1"/>
        <end position="105"/>
    </location>
</feature>
<dbReference type="AlphaFoldDB" id="A0A4S8MPD2"/>
<keyword evidence="2" id="KW-0812">Transmembrane</keyword>
<evidence type="ECO:0000313" key="4">
    <source>
        <dbReference type="Proteomes" id="UP000297245"/>
    </source>
</evidence>
<organism evidence="3 4">
    <name type="scientific">Dendrothele bispora (strain CBS 962.96)</name>
    <dbReference type="NCBI Taxonomy" id="1314807"/>
    <lineage>
        <taxon>Eukaryota</taxon>
        <taxon>Fungi</taxon>
        <taxon>Dikarya</taxon>
        <taxon>Basidiomycota</taxon>
        <taxon>Agaricomycotina</taxon>
        <taxon>Agaricomycetes</taxon>
        <taxon>Agaricomycetidae</taxon>
        <taxon>Agaricales</taxon>
        <taxon>Agaricales incertae sedis</taxon>
        <taxon>Dendrothele</taxon>
    </lineage>
</organism>
<reference evidence="3 4" key="1">
    <citation type="journal article" date="2019" name="Nat. Ecol. Evol.">
        <title>Megaphylogeny resolves global patterns of mushroom evolution.</title>
        <authorList>
            <person name="Varga T."/>
            <person name="Krizsan K."/>
            <person name="Foldi C."/>
            <person name="Dima B."/>
            <person name="Sanchez-Garcia M."/>
            <person name="Sanchez-Ramirez S."/>
            <person name="Szollosi G.J."/>
            <person name="Szarkandi J.G."/>
            <person name="Papp V."/>
            <person name="Albert L."/>
            <person name="Andreopoulos W."/>
            <person name="Angelini C."/>
            <person name="Antonin V."/>
            <person name="Barry K.W."/>
            <person name="Bougher N.L."/>
            <person name="Buchanan P."/>
            <person name="Buyck B."/>
            <person name="Bense V."/>
            <person name="Catcheside P."/>
            <person name="Chovatia M."/>
            <person name="Cooper J."/>
            <person name="Damon W."/>
            <person name="Desjardin D."/>
            <person name="Finy P."/>
            <person name="Geml J."/>
            <person name="Haridas S."/>
            <person name="Hughes K."/>
            <person name="Justo A."/>
            <person name="Karasinski D."/>
            <person name="Kautmanova I."/>
            <person name="Kiss B."/>
            <person name="Kocsube S."/>
            <person name="Kotiranta H."/>
            <person name="LaButti K.M."/>
            <person name="Lechner B.E."/>
            <person name="Liimatainen K."/>
            <person name="Lipzen A."/>
            <person name="Lukacs Z."/>
            <person name="Mihaltcheva S."/>
            <person name="Morgado L.N."/>
            <person name="Niskanen T."/>
            <person name="Noordeloos M.E."/>
            <person name="Ohm R.A."/>
            <person name="Ortiz-Santana B."/>
            <person name="Ovrebo C."/>
            <person name="Racz N."/>
            <person name="Riley R."/>
            <person name="Savchenko A."/>
            <person name="Shiryaev A."/>
            <person name="Soop K."/>
            <person name="Spirin V."/>
            <person name="Szebenyi C."/>
            <person name="Tomsovsky M."/>
            <person name="Tulloss R.E."/>
            <person name="Uehling J."/>
            <person name="Grigoriev I.V."/>
            <person name="Vagvolgyi C."/>
            <person name="Papp T."/>
            <person name="Martin F.M."/>
            <person name="Miettinen O."/>
            <person name="Hibbett D.S."/>
            <person name="Nagy L.G."/>
        </authorList>
    </citation>
    <scope>NUCLEOTIDE SEQUENCE [LARGE SCALE GENOMIC DNA]</scope>
    <source>
        <strain evidence="3 4">CBS 962.96</strain>
    </source>
</reference>
<dbReference type="OrthoDB" id="5595612at2759"/>
<dbReference type="EMBL" id="ML179052">
    <property type="protein sequence ID" value="THV04843.1"/>
    <property type="molecule type" value="Genomic_DNA"/>
</dbReference>
<feature type="compositionally biased region" description="Pro residues" evidence="1">
    <location>
        <begin position="147"/>
        <end position="182"/>
    </location>
</feature>
<feature type="transmembrane region" description="Helical" evidence="2">
    <location>
        <begin position="433"/>
        <end position="456"/>
    </location>
</feature>
<accession>A0A4S8MPD2</accession>
<proteinExistence type="predicted"/>
<keyword evidence="2" id="KW-1133">Transmembrane helix</keyword>
<feature type="compositionally biased region" description="Polar residues" evidence="1">
    <location>
        <begin position="23"/>
        <end position="40"/>
    </location>
</feature>
<sequence>MDKKGQATLEPNSRRPNHHPSPSLDTNASALAESTISFSQFPAPPASIPTTPIASPIRAEFAHSSNRNRSSPSASPKHRPSVPPPRSVSSHDWHEGASSIDVDAAEDRLLSTSFITSLLKDSPEPGLPSRRTSITSDAMSGFSEMTYPPPNRTVERPPLPSPSSSRPPPPRPSGARPPPSSFPVPRTFSVIPESSGFVSDDSDTLYSTGPDDPTIIRSASMTRGPRIQGVSVVGVAPARLHSITSSNWRPSTIASSEDDKAGYAGYSNTLNALPYSPALPSTAIHSGFFEKPQSVRSTKSFATSVISRISSAARSVNRALPLPWRRLKPLPPVPIIPHIPVATERDYQREESSLPLPSLVTRASTLNGMLEKGYHPHHSLTSYHKHETIASGREDTEAETLQRRRETRSTMPWSEIPSSPKPHRSRFANKKRYLIILAIFVIVAAAAVGAGVGVSINHKSSEKLPVCSSSNITGQNCDLAATCICTSDSSCQSQSQSIAKSIIDIVPTMNELFSTEYSNASVYSSLWFAVGSPTGDSCASQALLIDVGPALSSAKHPNRTRWAQTALLWNIVQSQNTSATQQLQNFIKAAPWSQIDSSDGPVDDQSSSFSISVSGFTFNFASQNVSPQSVEFVDSGQPTSDQISRVGNTALQTLNRMYSFAHASSTQQELSLSSYWTSVLQQKSSDLNKFTSAIISSPVLLTFDASFEGLSNLMTNSSTNPFPPPLSCYPDLNSTLTSAIDSVEQSVYGLSAVQTTSKFDASCYPDRPIYGVLDVLRLQLPFVDTSSNTLPKQAAVLDRDANPRAILRNGKLLSALPDSFDSSVITSSSLNPRSYGTMSSLNHVLLAYLSSISNVNVTVAQELVAFLLSSNTQPPSNDSTLGQSLSSIPSLEVAVFGSVLPADIDHTVSSFSTSNGSLFFGSVEGEAFREWTISGTGSRVNWAENALSTSVAQDSSLSDDTFNNIWNNASVAIQHDLTTVGVSNITTALRVSGKLSSP</sequence>
<evidence type="ECO:0000313" key="3">
    <source>
        <dbReference type="EMBL" id="THV04843.1"/>
    </source>
</evidence>
<feature type="region of interest" description="Disordered" evidence="1">
    <location>
        <begin position="199"/>
        <end position="218"/>
    </location>
</feature>
<feature type="region of interest" description="Disordered" evidence="1">
    <location>
        <begin position="117"/>
        <end position="194"/>
    </location>
</feature>
<keyword evidence="2" id="KW-0472">Membrane</keyword>
<keyword evidence="4" id="KW-1185">Reference proteome</keyword>